<dbReference type="PANTHER" id="PTHR21516">
    <property type="entry name" value="AAA_LID_7 DOMAIN-CONTAINING PROTEIN-RELATED-RELATED"/>
    <property type="match status" value="1"/>
</dbReference>
<reference evidence="2" key="1">
    <citation type="submission" date="2011-07" db="EMBL/GenBank/DDBJ databases">
        <authorList>
            <consortium name="Caenorhabditis brenneri Sequencing and Analysis Consortium"/>
            <person name="Wilson R.K."/>
        </authorList>
    </citation>
    <scope>NUCLEOTIDE SEQUENCE [LARGE SCALE GENOMIC DNA]</scope>
    <source>
        <strain evidence="2">PB2801</strain>
    </source>
</reference>
<evidence type="ECO:0000313" key="1">
    <source>
        <dbReference type="EMBL" id="EGT55965.1"/>
    </source>
</evidence>
<dbReference type="Pfam" id="PF03312">
    <property type="entry name" value="DUF272"/>
    <property type="match status" value="1"/>
</dbReference>
<dbReference type="AlphaFoldDB" id="G0NA02"/>
<gene>
    <name evidence="1" type="ORF">CAEBREN_24480</name>
</gene>
<dbReference type="PANTHER" id="PTHR21516:SF4">
    <property type="entry name" value="AAA_LID_7 DOMAIN-CONTAINING PROTEIN-RELATED"/>
    <property type="match status" value="1"/>
</dbReference>
<dbReference type="Proteomes" id="UP000008068">
    <property type="component" value="Unassembled WGS sequence"/>
</dbReference>
<dbReference type="InterPro" id="IPR004987">
    <property type="entry name" value="DUF272"/>
</dbReference>
<dbReference type="HOGENOM" id="CLU_122994_0_0_1"/>
<dbReference type="eggNOG" id="ENOG502TJFV">
    <property type="taxonomic scope" value="Eukaryota"/>
</dbReference>
<keyword evidence="2" id="KW-1185">Reference proteome</keyword>
<dbReference type="OrthoDB" id="5860643at2759"/>
<protein>
    <submittedName>
        <fullName evidence="1">Uncharacterized protein</fullName>
    </submittedName>
</protein>
<evidence type="ECO:0000313" key="2">
    <source>
        <dbReference type="Proteomes" id="UP000008068"/>
    </source>
</evidence>
<organism evidence="2">
    <name type="scientific">Caenorhabditis brenneri</name>
    <name type="common">Nematode worm</name>
    <dbReference type="NCBI Taxonomy" id="135651"/>
    <lineage>
        <taxon>Eukaryota</taxon>
        <taxon>Metazoa</taxon>
        <taxon>Ecdysozoa</taxon>
        <taxon>Nematoda</taxon>
        <taxon>Chromadorea</taxon>
        <taxon>Rhabditida</taxon>
        <taxon>Rhabditina</taxon>
        <taxon>Rhabditomorpha</taxon>
        <taxon>Rhabditoidea</taxon>
        <taxon>Rhabditidae</taxon>
        <taxon>Peloderinae</taxon>
        <taxon>Caenorhabditis</taxon>
    </lineage>
</organism>
<dbReference type="InParanoid" id="G0NA02"/>
<dbReference type="EMBL" id="GL379853">
    <property type="protein sequence ID" value="EGT55965.1"/>
    <property type="molecule type" value="Genomic_DNA"/>
</dbReference>
<accession>G0NA02</accession>
<sequence>MTAFVVHVTESNETKTRLHFIWICDIQEESLIRDPVYDLQIGHFFEGEFEKKKYGRWEFKSYIKEVEGLIEGNINQICGRIELIVPINRYEQQSDSSEFPIVYADYLGEIKDKKNRLPANCAGRKILVNRQRNKETEKFEWIVVKLIRD</sequence>
<proteinExistence type="predicted"/>
<name>G0NA02_CAEBE</name>